<dbReference type="GO" id="GO:0032210">
    <property type="term" value="P:regulation of telomere maintenance via telomerase"/>
    <property type="evidence" value="ECO:0007669"/>
    <property type="project" value="TreeGrafter"/>
</dbReference>
<dbReference type="CDD" id="cd04497">
    <property type="entry name" value="hPOT1_OB1_like"/>
    <property type="match status" value="1"/>
</dbReference>
<sequence>MENGCTPLMSTDYPLLALEGLALKTNIVALWLLRSKLFSLPSGVQSNMDLLKTTLFDMGKFSRPRPFQATNPLVLHVPLLKKITSCKNSFFKGIRWFSSVYVDFSHILLISIFFMYIHMLRESRKERTELGFSIFAGMRPDDYKFMRIVDAVTCVNQKVNLIGVVVETSLPKKSKGTDFFCSARIIDESLTAPGIFINFFAETMEKLPNLECVGDIVMVSHVVVKMRGSDVYGLFNKKFSSFALFEGGRHSGKEVVPYQISSKYKPRDEDKKFVTALRKWTIQHKLEGINEYLSLREIKEDERVNLLCKILHVCQVKEDEWVIFVWDGTDTPPASVDSKLEDEIENPIPLQLEMPPLSRDTLCTFPSVGTVLRMFVDQGNDKLGITLLKTNRWVKLVGVKCEVRAASRCAMLMPFSKLCYLPDDDSVVIERLRSYGERVSSKWGRIPFTSFPWPSHITETDHPDIAFVSLMDVLTHPEVTYKFRCVVRVVAIFPWRVEDFSSPNGIYRVRLTLEDPTARVHAFLYAEDGRKFFGEVDSADKLTRKRNMLLGIAEQDDATATKNVSRNPPWIQCCLKSYYLDKSNIWGSRNYRIFGTTFVG</sequence>
<dbReference type="GO" id="GO:0000783">
    <property type="term" value="C:nuclear telomere cap complex"/>
    <property type="evidence" value="ECO:0007669"/>
    <property type="project" value="TreeGrafter"/>
</dbReference>
<proteinExistence type="predicted"/>
<evidence type="ECO:0000256" key="5">
    <source>
        <dbReference type="SAM" id="Phobius"/>
    </source>
</evidence>
<dbReference type="PANTHER" id="PTHR14513:SF0">
    <property type="entry name" value="PROTECTION OF TELOMERES PROTEIN 1"/>
    <property type="match status" value="1"/>
</dbReference>
<protein>
    <submittedName>
        <fullName evidence="7">Protection of telomeres protein 1b</fullName>
    </submittedName>
</protein>
<keyword evidence="5" id="KW-1133">Transmembrane helix</keyword>
<keyword evidence="5" id="KW-0472">Membrane</keyword>
<dbReference type="Pfam" id="PF02765">
    <property type="entry name" value="POT1"/>
    <property type="match status" value="1"/>
</dbReference>
<dbReference type="SMART" id="SM00976">
    <property type="entry name" value="Telo_bind"/>
    <property type="match status" value="1"/>
</dbReference>
<dbReference type="InterPro" id="IPR011564">
    <property type="entry name" value="Telomer_end-bd_POT1/Cdc13"/>
</dbReference>
<dbReference type="OrthoDB" id="2186770at2759"/>
<dbReference type="Gene3D" id="2.40.50.140">
    <property type="entry name" value="Nucleic acid-binding proteins"/>
    <property type="match status" value="2"/>
</dbReference>
<dbReference type="PANTHER" id="PTHR14513">
    <property type="entry name" value="PROTECTION OF TELOMERES 1"/>
    <property type="match status" value="1"/>
</dbReference>
<dbReference type="EMBL" id="CACSLK010027752">
    <property type="protein sequence ID" value="CAA0828598.1"/>
    <property type="molecule type" value="Genomic_DNA"/>
</dbReference>
<dbReference type="InterPro" id="IPR057620">
    <property type="entry name" value="POT1A/B-like_OB"/>
</dbReference>
<dbReference type="GO" id="GO:0010521">
    <property type="term" value="F:telomerase inhibitor activity"/>
    <property type="evidence" value="ECO:0007669"/>
    <property type="project" value="TreeGrafter"/>
</dbReference>
<keyword evidence="8" id="KW-1185">Reference proteome</keyword>
<evidence type="ECO:0000256" key="2">
    <source>
        <dbReference type="ARBA" id="ARBA00022454"/>
    </source>
</evidence>
<keyword evidence="3" id="KW-0779">Telomere</keyword>
<comment type="caution">
    <text evidence="7">The sequence shown here is derived from an EMBL/GenBank/DDBJ whole genome shotgun (WGS) entry which is preliminary data.</text>
</comment>
<evidence type="ECO:0000256" key="4">
    <source>
        <dbReference type="ARBA" id="ARBA00023125"/>
    </source>
</evidence>
<dbReference type="Pfam" id="PF25507">
    <property type="entry name" value="OB_POT1A"/>
    <property type="match status" value="1"/>
</dbReference>
<evidence type="ECO:0000313" key="8">
    <source>
        <dbReference type="Proteomes" id="UP001153555"/>
    </source>
</evidence>
<gene>
    <name evidence="7" type="ORF">SHERM_24293</name>
</gene>
<dbReference type="GO" id="GO:0098505">
    <property type="term" value="F:G-rich strand telomeric DNA binding"/>
    <property type="evidence" value="ECO:0007669"/>
    <property type="project" value="TreeGrafter"/>
</dbReference>
<dbReference type="GO" id="GO:0016233">
    <property type="term" value="P:telomere capping"/>
    <property type="evidence" value="ECO:0007669"/>
    <property type="project" value="TreeGrafter"/>
</dbReference>
<evidence type="ECO:0000256" key="1">
    <source>
        <dbReference type="ARBA" id="ARBA00004574"/>
    </source>
</evidence>
<evidence type="ECO:0000256" key="3">
    <source>
        <dbReference type="ARBA" id="ARBA00022895"/>
    </source>
</evidence>
<organism evidence="7 8">
    <name type="scientific">Striga hermonthica</name>
    <name type="common">Purple witchweed</name>
    <name type="synonym">Buchnera hermonthica</name>
    <dbReference type="NCBI Taxonomy" id="68872"/>
    <lineage>
        <taxon>Eukaryota</taxon>
        <taxon>Viridiplantae</taxon>
        <taxon>Streptophyta</taxon>
        <taxon>Embryophyta</taxon>
        <taxon>Tracheophyta</taxon>
        <taxon>Spermatophyta</taxon>
        <taxon>Magnoliopsida</taxon>
        <taxon>eudicotyledons</taxon>
        <taxon>Gunneridae</taxon>
        <taxon>Pentapetalae</taxon>
        <taxon>asterids</taxon>
        <taxon>lamiids</taxon>
        <taxon>Lamiales</taxon>
        <taxon>Orobanchaceae</taxon>
        <taxon>Buchnereae</taxon>
        <taxon>Striga</taxon>
    </lineage>
</organism>
<reference evidence="7" key="1">
    <citation type="submission" date="2019-12" db="EMBL/GenBank/DDBJ databases">
        <authorList>
            <person name="Scholes J."/>
        </authorList>
    </citation>
    <scope>NUCLEOTIDE SEQUENCE</scope>
</reference>
<keyword evidence="2" id="KW-0158">Chromosome</keyword>
<keyword evidence="5" id="KW-0812">Transmembrane</keyword>
<name>A0A9N7N7S4_STRHE</name>
<evidence type="ECO:0000259" key="6">
    <source>
        <dbReference type="SMART" id="SM00976"/>
    </source>
</evidence>
<dbReference type="AlphaFoldDB" id="A0A9N7N7S4"/>
<keyword evidence="4" id="KW-0238">DNA-binding</keyword>
<comment type="subcellular location">
    <subcellularLocation>
        <location evidence="1">Chromosome</location>
        <location evidence="1">Telomere</location>
    </subcellularLocation>
</comment>
<dbReference type="InterPro" id="IPR028389">
    <property type="entry name" value="POT1"/>
</dbReference>
<dbReference type="SUPFAM" id="SSF50249">
    <property type="entry name" value="Nucleic acid-binding proteins"/>
    <property type="match status" value="2"/>
</dbReference>
<dbReference type="Proteomes" id="UP001153555">
    <property type="component" value="Unassembled WGS sequence"/>
</dbReference>
<feature type="domain" description="Telomeric single stranded DNA binding POT1/Cdc13" evidence="6">
    <location>
        <begin position="145"/>
        <end position="282"/>
    </location>
</feature>
<dbReference type="InterPro" id="IPR012340">
    <property type="entry name" value="NA-bd_OB-fold"/>
</dbReference>
<accession>A0A9N7N7S4</accession>
<feature type="transmembrane region" description="Helical" evidence="5">
    <location>
        <begin position="100"/>
        <end position="119"/>
    </location>
</feature>
<evidence type="ECO:0000313" key="7">
    <source>
        <dbReference type="EMBL" id="CAA0828598.1"/>
    </source>
</evidence>